<feature type="compositionally biased region" description="Pro residues" evidence="12">
    <location>
        <begin position="723"/>
        <end position="747"/>
    </location>
</feature>
<evidence type="ECO:0000256" key="5">
    <source>
        <dbReference type="ARBA" id="ARBA00022723"/>
    </source>
</evidence>
<evidence type="ECO:0000256" key="4">
    <source>
        <dbReference type="ARBA" id="ARBA00022617"/>
    </source>
</evidence>
<proteinExistence type="inferred from homology"/>
<evidence type="ECO:0000256" key="13">
    <source>
        <dbReference type="SAM" id="SignalP"/>
    </source>
</evidence>
<feature type="compositionally biased region" description="Low complexity" evidence="12">
    <location>
        <begin position="754"/>
        <end position="763"/>
    </location>
</feature>
<dbReference type="SUPFAM" id="SSF48113">
    <property type="entry name" value="Heme-dependent peroxidases"/>
    <property type="match status" value="1"/>
</dbReference>
<dbReference type="Gene3D" id="2.60.120.40">
    <property type="match status" value="1"/>
</dbReference>
<dbReference type="GeneID" id="114862170"/>
<feature type="binding site" description="axial binding residue" evidence="11">
    <location>
        <position position="479"/>
    </location>
    <ligand>
        <name>heme b</name>
        <dbReference type="ChEBI" id="CHEBI:60344"/>
    </ligand>
    <ligandPart>
        <name>Fe</name>
        <dbReference type="ChEBI" id="CHEBI:18248"/>
    </ligandPart>
</feature>
<comment type="subcellular location">
    <subcellularLocation>
        <location evidence="2">Secreted</location>
    </subcellularLocation>
</comment>
<evidence type="ECO:0000259" key="14">
    <source>
        <dbReference type="PROSITE" id="PS50871"/>
    </source>
</evidence>
<keyword evidence="3" id="KW-0964">Secreted</keyword>
<keyword evidence="8 11" id="KW-0408">Iron</keyword>
<dbReference type="InterPro" id="IPR008983">
    <property type="entry name" value="Tumour_necrosis_fac-like_dom"/>
</dbReference>
<dbReference type="PRINTS" id="PR00007">
    <property type="entry name" value="COMPLEMNTC1Q"/>
</dbReference>
<dbReference type="GO" id="GO:0006979">
    <property type="term" value="P:response to oxidative stress"/>
    <property type="evidence" value="ECO:0007669"/>
    <property type="project" value="InterPro"/>
</dbReference>
<accession>A0A6P7NEH6</accession>
<dbReference type="PROSITE" id="PS50871">
    <property type="entry name" value="C1Q"/>
    <property type="match status" value="1"/>
</dbReference>
<evidence type="ECO:0000256" key="11">
    <source>
        <dbReference type="PIRSR" id="PIRSR619791-2"/>
    </source>
</evidence>
<sequence>MKLVLCLLAAGLYLCSQCQVFAEYHVSRADIEKAVAEAKSIVDSAYLFSRRQYVDRAKRNAARGSDIRRLLYQPRGQTRNAVRAADYMEQTVKLIKTSLQARHKRSINETDFLDASTLQSISNATGCTIQTRPLSCTGTNKFRTASNVCNNRQNSRWGASNTPFNRFVPAQYEDQISLPRGWTAQKPINNHVLPLVREVSNRIVKANVIESDSYYSHLLTFFGQWTDHDLTLTPTSPTVAIYSDSQTCDQNCDQVEPCFPIKVPSTDPRYTSESLRCFPFTRSAATCGSARTYGTVAPREQLNALTAAIDSSQIYGSDDSTALYLRNLTSDRGLLRVNTDYTDNGRELLPFVNSSVNLCVNRDPNSRPPKEVQCFVAGDIRSSENIALTSIHTLMLREHNRLARALAKLNPHWDGDRLYHEARKIMGAYFQIITYRDYLPLIVGPDLIAKLLSNYPGYDKTVNPSIASVFATAAFRFGHLILQSSVFRLNEQYQEHPKFPSPLLHLTFFQPWRVVYEGGVDPILRGMIGRPAKLNQQGNMMTEEVRDKLFEFTANLAQDLASLNMQRGRDHGIPGYNAFRKFCGLSEPQSESDLAEVMKNRTLAKKFLALYGTPNNIDVWVAGASEPFLPGAKVGPLFGCLIATQFQRLRQGDRFWWENTGVFTEAQKESLRHVSFSRFICDNTGITELPQNAYLYRPRGSGYAKCSDIPAVDLSPWQDNRGPPGPPGPPGPQGPSGPQGPPGPQGPKGPSGPQGPRGLSGPAGPAGPPGPVGKVAFSVQLGSSTPRNGAPINFNNVIYNGQKSYSTSTGRFTCSVPGVYEFEFHCTINRNNGNMDLYRNGRSILHSYTSQQNGYISASGNVYIRLERGDQVWLVANEGASGLTRDSTLSGELLFIE</sequence>
<evidence type="ECO:0000256" key="3">
    <source>
        <dbReference type="ARBA" id="ARBA00022525"/>
    </source>
</evidence>
<evidence type="ECO:0000256" key="2">
    <source>
        <dbReference type="ARBA" id="ARBA00004613"/>
    </source>
</evidence>
<dbReference type="KEGG" id="bspl:114862170"/>
<dbReference type="PANTHER" id="PTHR11475:SF63">
    <property type="entry name" value="EOSINOPHIL PEROXIDASE"/>
    <property type="match status" value="1"/>
</dbReference>
<keyword evidence="6 13" id="KW-0732">Signal</keyword>
<keyword evidence="5 11" id="KW-0479">Metal-binding</keyword>
<keyword evidence="9" id="KW-1015">Disulfide bond</keyword>
<comment type="cofactor">
    <cofactor evidence="1">
        <name>heme b</name>
        <dbReference type="ChEBI" id="CHEBI:60344"/>
    </cofactor>
</comment>
<comment type="similarity">
    <text evidence="10">Belongs to the peroxidase family. XPO subfamily.</text>
</comment>
<dbReference type="AlphaFoldDB" id="A0A6P7NEH6"/>
<dbReference type="PROSITE" id="PS50292">
    <property type="entry name" value="PEROXIDASE_3"/>
    <property type="match status" value="1"/>
</dbReference>
<dbReference type="RefSeq" id="XP_029018072.1">
    <property type="nucleotide sequence ID" value="XM_029162239.3"/>
</dbReference>
<keyword evidence="15" id="KW-1185">Reference proteome</keyword>
<evidence type="ECO:0000256" key="8">
    <source>
        <dbReference type="ARBA" id="ARBA00023004"/>
    </source>
</evidence>
<reference evidence="16" key="1">
    <citation type="submission" date="2025-08" db="UniProtKB">
        <authorList>
            <consortium name="RefSeq"/>
        </authorList>
    </citation>
    <scope>IDENTIFICATION</scope>
</reference>
<feature type="domain" description="C1q" evidence="14">
    <location>
        <begin position="770"/>
        <end position="897"/>
    </location>
</feature>
<evidence type="ECO:0000313" key="15">
    <source>
        <dbReference type="Proteomes" id="UP000515150"/>
    </source>
</evidence>
<dbReference type="SMART" id="SM00110">
    <property type="entry name" value="C1Q"/>
    <property type="match status" value="1"/>
</dbReference>
<dbReference type="Gene3D" id="1.10.640.10">
    <property type="entry name" value="Haem peroxidase domain superfamily, animal type"/>
    <property type="match status" value="1"/>
</dbReference>
<keyword evidence="4 11" id="KW-0349">Heme</keyword>
<name>A0A6P7NEH6_BETSP</name>
<dbReference type="InterPro" id="IPR008160">
    <property type="entry name" value="Collagen"/>
</dbReference>
<dbReference type="SUPFAM" id="SSF49842">
    <property type="entry name" value="TNF-like"/>
    <property type="match status" value="1"/>
</dbReference>
<dbReference type="PRINTS" id="PR00457">
    <property type="entry name" value="ANPEROXIDASE"/>
</dbReference>
<dbReference type="GO" id="GO:0020037">
    <property type="term" value="F:heme binding"/>
    <property type="evidence" value="ECO:0007669"/>
    <property type="project" value="InterPro"/>
</dbReference>
<feature type="region of interest" description="Disordered" evidence="12">
    <location>
        <begin position="712"/>
        <end position="776"/>
    </location>
</feature>
<dbReference type="InterPro" id="IPR010255">
    <property type="entry name" value="Haem_peroxidase_sf"/>
</dbReference>
<organism evidence="15 16">
    <name type="scientific">Betta splendens</name>
    <name type="common">Siamese fighting fish</name>
    <dbReference type="NCBI Taxonomy" id="158456"/>
    <lineage>
        <taxon>Eukaryota</taxon>
        <taxon>Metazoa</taxon>
        <taxon>Chordata</taxon>
        <taxon>Craniata</taxon>
        <taxon>Vertebrata</taxon>
        <taxon>Euteleostomi</taxon>
        <taxon>Actinopterygii</taxon>
        <taxon>Neopterygii</taxon>
        <taxon>Teleostei</taxon>
        <taxon>Neoteleostei</taxon>
        <taxon>Acanthomorphata</taxon>
        <taxon>Anabantaria</taxon>
        <taxon>Anabantiformes</taxon>
        <taxon>Anabantoidei</taxon>
        <taxon>Osphronemidae</taxon>
        <taxon>Betta</taxon>
    </lineage>
</organism>
<evidence type="ECO:0000256" key="1">
    <source>
        <dbReference type="ARBA" id="ARBA00001970"/>
    </source>
</evidence>
<dbReference type="OrthoDB" id="823504at2759"/>
<dbReference type="InterPro" id="IPR001073">
    <property type="entry name" value="C1q_dom"/>
</dbReference>
<evidence type="ECO:0000313" key="16">
    <source>
        <dbReference type="RefSeq" id="XP_029018072.1"/>
    </source>
</evidence>
<dbReference type="Pfam" id="PF00386">
    <property type="entry name" value="C1q"/>
    <property type="match status" value="1"/>
</dbReference>
<dbReference type="FunFam" id="1.10.640.10:FF:000001">
    <property type="entry name" value="Peroxidasin homolog"/>
    <property type="match status" value="1"/>
</dbReference>
<dbReference type="Pfam" id="PF01391">
    <property type="entry name" value="Collagen"/>
    <property type="match status" value="1"/>
</dbReference>
<evidence type="ECO:0000256" key="7">
    <source>
        <dbReference type="ARBA" id="ARBA00023002"/>
    </source>
</evidence>
<evidence type="ECO:0000256" key="12">
    <source>
        <dbReference type="SAM" id="MobiDB-lite"/>
    </source>
</evidence>
<dbReference type="GO" id="GO:0046872">
    <property type="term" value="F:metal ion binding"/>
    <property type="evidence" value="ECO:0007669"/>
    <property type="project" value="UniProtKB-KW"/>
</dbReference>
<evidence type="ECO:0000256" key="10">
    <source>
        <dbReference type="ARBA" id="ARBA00061342"/>
    </source>
</evidence>
<dbReference type="PANTHER" id="PTHR11475">
    <property type="entry name" value="OXIDASE/PEROXIDASE"/>
    <property type="match status" value="1"/>
</dbReference>
<protein>
    <submittedName>
        <fullName evidence="16">Eosinophil peroxidase-like</fullName>
    </submittedName>
</protein>
<evidence type="ECO:0000256" key="9">
    <source>
        <dbReference type="ARBA" id="ARBA00023157"/>
    </source>
</evidence>
<dbReference type="InterPro" id="IPR019791">
    <property type="entry name" value="Haem_peroxidase_animal"/>
</dbReference>
<keyword evidence="7" id="KW-0560">Oxidoreductase</keyword>
<dbReference type="GO" id="GO:0004601">
    <property type="term" value="F:peroxidase activity"/>
    <property type="evidence" value="ECO:0007669"/>
    <property type="project" value="InterPro"/>
</dbReference>
<gene>
    <name evidence="16" type="primary">LOC114862170</name>
</gene>
<feature type="signal peptide" evidence="13">
    <location>
        <begin position="1"/>
        <end position="22"/>
    </location>
</feature>
<evidence type="ECO:0000256" key="6">
    <source>
        <dbReference type="ARBA" id="ARBA00022729"/>
    </source>
</evidence>
<dbReference type="Pfam" id="PF03098">
    <property type="entry name" value="An_peroxidase"/>
    <property type="match status" value="1"/>
</dbReference>
<dbReference type="Proteomes" id="UP000515150">
    <property type="component" value="Chromosome 9"/>
</dbReference>
<feature type="chain" id="PRO_5028305335" evidence="13">
    <location>
        <begin position="23"/>
        <end position="897"/>
    </location>
</feature>
<dbReference type="GO" id="GO:0005615">
    <property type="term" value="C:extracellular space"/>
    <property type="evidence" value="ECO:0007669"/>
    <property type="project" value="TreeGrafter"/>
</dbReference>
<dbReference type="InParanoid" id="A0A6P7NEH6"/>
<dbReference type="InterPro" id="IPR037120">
    <property type="entry name" value="Haem_peroxidase_sf_animal"/>
</dbReference>